<dbReference type="Proteomes" id="UP001165064">
    <property type="component" value="Unassembled WGS sequence"/>
</dbReference>
<comment type="caution">
    <text evidence="1">The sequence shown here is derived from an EMBL/GenBank/DDBJ whole genome shotgun (WGS) entry which is preliminary data.</text>
</comment>
<protein>
    <submittedName>
        <fullName evidence="1">Unnamed protein product</fullName>
    </submittedName>
</protein>
<keyword evidence="2" id="KW-1185">Reference proteome</keyword>
<organism evidence="1 2">
    <name type="scientific">Ambrosiozyma monospora</name>
    <name type="common">Yeast</name>
    <name type="synonym">Endomycopsis monosporus</name>
    <dbReference type="NCBI Taxonomy" id="43982"/>
    <lineage>
        <taxon>Eukaryota</taxon>
        <taxon>Fungi</taxon>
        <taxon>Dikarya</taxon>
        <taxon>Ascomycota</taxon>
        <taxon>Saccharomycotina</taxon>
        <taxon>Pichiomycetes</taxon>
        <taxon>Pichiales</taxon>
        <taxon>Pichiaceae</taxon>
        <taxon>Ambrosiozyma</taxon>
    </lineage>
</organism>
<proteinExistence type="predicted"/>
<name>A0ACB5SSY6_AMBMO</name>
<dbReference type="EMBL" id="BSXS01000241">
    <property type="protein sequence ID" value="GME71593.1"/>
    <property type="molecule type" value="Genomic_DNA"/>
</dbReference>
<gene>
    <name evidence="1" type="ORF">Amon02_000063800</name>
</gene>
<accession>A0ACB5SSY6</accession>
<sequence>MNRFERDNIDLLTNSRVKEITPDSVIFDQKNEKGEVERKEVPFGLCLWSTGVAQNPLAQQVVQDLSGSQKNKRAIETDSQLRVIGAPLGSVYAIGDCSTVRNDLAEHCADYVRKYIIGSHSHQFSRVHSIITDDDIKNVVLSYKEIDGLAEDIAQQNPLAAEALSWVNEIVPEYDVNKSGFLTFDQIKLVLKEVDSKVTSLPATAQRANQQGKYLGRKLSKLCKASTTLSINDIFDGDIDNAISKPFKYRHLGSLAYIGNSAVFDLPGYSFVGGLVAMYLWRSIYFTQTVSLRTRVLLFMDWLNRGIFGRDLLAI</sequence>
<reference evidence="1" key="1">
    <citation type="submission" date="2023-04" db="EMBL/GenBank/DDBJ databases">
        <title>Ambrosiozyma monospora NBRC 10751.</title>
        <authorList>
            <person name="Ichikawa N."/>
            <person name="Sato H."/>
            <person name="Tonouchi N."/>
        </authorList>
    </citation>
    <scope>NUCLEOTIDE SEQUENCE</scope>
    <source>
        <strain evidence="1">NBRC 10751</strain>
    </source>
</reference>
<evidence type="ECO:0000313" key="1">
    <source>
        <dbReference type="EMBL" id="GME71593.1"/>
    </source>
</evidence>
<evidence type="ECO:0000313" key="2">
    <source>
        <dbReference type="Proteomes" id="UP001165064"/>
    </source>
</evidence>